<evidence type="ECO:0000256" key="1">
    <source>
        <dbReference type="ARBA" id="ARBA00022679"/>
    </source>
</evidence>
<keyword evidence="1" id="KW-0808">Transferase</keyword>
<protein>
    <submittedName>
        <fullName evidence="3">Unannotated protein</fullName>
    </submittedName>
</protein>
<dbReference type="PANTHER" id="PTHR12215">
    <property type="entry name" value="PHOSPHOPANTETHEINE TRANSFERASE"/>
    <property type="match status" value="1"/>
</dbReference>
<reference evidence="3" key="1">
    <citation type="submission" date="2020-05" db="EMBL/GenBank/DDBJ databases">
        <authorList>
            <person name="Chiriac C."/>
            <person name="Salcher M."/>
            <person name="Ghai R."/>
            <person name="Kavagutti S V."/>
        </authorList>
    </citation>
    <scope>NUCLEOTIDE SEQUENCE</scope>
</reference>
<dbReference type="InterPro" id="IPR050559">
    <property type="entry name" value="P-Pant_transferase_sf"/>
</dbReference>
<dbReference type="GO" id="GO:0019878">
    <property type="term" value="P:lysine biosynthetic process via aminoadipic acid"/>
    <property type="evidence" value="ECO:0007669"/>
    <property type="project" value="TreeGrafter"/>
</dbReference>
<dbReference type="AlphaFoldDB" id="A0A6J7HWJ0"/>
<dbReference type="Gene3D" id="3.90.470.20">
    <property type="entry name" value="4'-phosphopantetheinyl transferase domain"/>
    <property type="match status" value="1"/>
</dbReference>
<dbReference type="GO" id="GO:0005829">
    <property type="term" value="C:cytosol"/>
    <property type="evidence" value="ECO:0007669"/>
    <property type="project" value="TreeGrafter"/>
</dbReference>
<gene>
    <name evidence="3" type="ORF">UFOPK3674_00574</name>
</gene>
<dbReference type="PANTHER" id="PTHR12215:SF10">
    <property type="entry name" value="L-AMINOADIPATE-SEMIALDEHYDE DEHYDROGENASE-PHOSPHOPANTETHEINYL TRANSFERASE"/>
    <property type="match status" value="1"/>
</dbReference>
<organism evidence="3">
    <name type="scientific">freshwater metagenome</name>
    <dbReference type="NCBI Taxonomy" id="449393"/>
    <lineage>
        <taxon>unclassified sequences</taxon>
        <taxon>metagenomes</taxon>
        <taxon>ecological metagenomes</taxon>
    </lineage>
</organism>
<name>A0A6J7HWJ0_9ZZZZ</name>
<evidence type="ECO:0000259" key="2">
    <source>
        <dbReference type="Pfam" id="PF01648"/>
    </source>
</evidence>
<dbReference type="InterPro" id="IPR008278">
    <property type="entry name" value="4-PPantetheinyl_Trfase_dom"/>
</dbReference>
<feature type="domain" description="4'-phosphopantetheinyl transferase" evidence="2">
    <location>
        <begin position="102"/>
        <end position="162"/>
    </location>
</feature>
<dbReference type="GO" id="GO:0000287">
    <property type="term" value="F:magnesium ion binding"/>
    <property type="evidence" value="ECO:0007669"/>
    <property type="project" value="InterPro"/>
</dbReference>
<accession>A0A6J7HWJ0</accession>
<dbReference type="SUPFAM" id="SSF56214">
    <property type="entry name" value="4'-phosphopantetheinyl transferase"/>
    <property type="match status" value="2"/>
</dbReference>
<dbReference type="EMBL" id="CAFBMX010000002">
    <property type="protein sequence ID" value="CAB4921350.1"/>
    <property type="molecule type" value="Genomic_DNA"/>
</dbReference>
<evidence type="ECO:0000313" key="3">
    <source>
        <dbReference type="EMBL" id="CAB4921350.1"/>
    </source>
</evidence>
<dbReference type="InterPro" id="IPR037143">
    <property type="entry name" value="4-PPantetheinyl_Trfase_dom_sf"/>
</dbReference>
<proteinExistence type="predicted"/>
<dbReference type="GO" id="GO:0008897">
    <property type="term" value="F:holo-[acyl-carrier-protein] synthase activity"/>
    <property type="evidence" value="ECO:0007669"/>
    <property type="project" value="InterPro"/>
</dbReference>
<sequence length="207" mass="21618">MSTEGAILRAQWTAPSPGPLTAPAPGTVDLWRADVQAPGRHEVRDRQRERAREILQRYVGDGAAREVRGTHGKPGFDPPVVHFSVAHSGPVLLVAVAGDVEVGVDVELVRAGRPIVALARRAWGDEEAAALAALRGADADLAFHRAWTRHEAALKCLGVGLAGAPADAPSTASPVSLAVMDLDLGDGVPAALARTGGPVERLRALRI</sequence>
<dbReference type="Pfam" id="PF01648">
    <property type="entry name" value="ACPS"/>
    <property type="match status" value="1"/>
</dbReference>